<name>A0ACC1R797_9HYPO</name>
<organism evidence="1 2">
    <name type="scientific">Lecanicillium saksenae</name>
    <dbReference type="NCBI Taxonomy" id="468837"/>
    <lineage>
        <taxon>Eukaryota</taxon>
        <taxon>Fungi</taxon>
        <taxon>Dikarya</taxon>
        <taxon>Ascomycota</taxon>
        <taxon>Pezizomycotina</taxon>
        <taxon>Sordariomycetes</taxon>
        <taxon>Hypocreomycetidae</taxon>
        <taxon>Hypocreales</taxon>
        <taxon>Cordycipitaceae</taxon>
        <taxon>Lecanicillium</taxon>
    </lineage>
</organism>
<protein>
    <submittedName>
        <fullName evidence="1">Uncharacterized protein</fullName>
    </submittedName>
</protein>
<comment type="caution">
    <text evidence="1">The sequence shown here is derived from an EMBL/GenBank/DDBJ whole genome shotgun (WGS) entry which is preliminary data.</text>
</comment>
<sequence length="1777" mass="198054">MAPRNVVADLAEAVGSPGARYPIHLSPILGDHEFCQQLSRMGLGVEDIADAYPCSPLQEGIFLNSSSSYAVYWIWRCVPKDHGQNVSATRLSDAWKRATSRHGIFSTIVAHHPKQNGFLQLVLRNAPVLVSIVDCDSQECPAIVLEHAARPVFRANQPKVAVTICRSTSGNIACRFDVCHTIYDGYSLFVLLRDVLDLYAGSTTPKPNSFRSVIEHIEATPKVDTVGFWTEYLRGMRVCKFPVLLQSRGASELTDPPQAMSLPQHAFTDATSFYLDEVTFGYMASGRDVPVEGIDRICGPLANLVVNRVDLRQPLGDLIRSMGPTLKEHRRHQQTQLAEVRHKLGISDQLFNTAVNLLRPGATEPSESDEFVFEKHVSVTLNEFDLVLGGYLEPDTVRVTLYYKNSSLGFQAAAEVSERFTQAANFICSLEPRLQEIMDGSWGLTPELTSEVPERFFNYVAGQTKEEVLGTLRSHFEGCSPIEEDDCQPHVPKPKELHWTVEGLEMTQSHADTIITTAWTILLAQRSNSDQACFGVAFDVGSSELIASSAVPSRVLVDGNGSVLELMQAVERDKVCNETLRRTGVHKFRQFSEHTAIACNFQYLLLLNEDSKRPLGLIERNAKPQNYPIVARYNIQQHTIVLSITFDQDIFTLPESQKFGTRFANILRRLLRAPAEQRVCSLAVADDQDLQRIWRWNYEVPTTLNVPVTDLFEEQVRLRPQALAIHSWDGDFTYSEVDMLSTQLANVLLNKGVQPGHIIPLFFEKCKWMSISMLAAIKAGAAGACLDPHQPQSHLRTILDGLQPKIILSSANNENLVGTISASELVIVDGVFFENCGPQPPQHWPRIEPTGALYVVFTSGTTGKPKGVTVSHQNYSSAVSHQWKDAGFDSSSRVLDFASYAFDVAWFNLLHTMATGGCLCVPSDDEKFNDLANCFDKYAITIVFLTPSVVRHLGHRALQNLKTLVLLGEAVLASDIAPLRAEGELQIKIGYGPAECTPMATCFDMLMKRQIAIGKGLGACTWVVSLNEEQSLQPIGAVGELCLEGPIVGQGYLNDPTKTAESFIKDPEWLMRGDGTHPGRKGVVYRTGDLVKYEEDGTLVFIGRKDNQVKIRGQRVELQEIERHIQLYLEKQSAACDGETHLQAVVETIRHNDASILVAFIEAHGGNTKNKDQSLNIIKKYSNALFNHLKQTLPSYMVPAAFIPLSDMPLTINGKTNRALLRERASSSWQLYNLSSDEETNQVVLPVGQMEKTLQEIWANVLNLPQEELGTTTAFTRLGGDSITAMQIVSQCRKRGVLIKVRDMLQAETIQNVARRCISAASRTDQQMETESQNQDAGSTSGSFDLSPIQRKFFELFPEGLNHFNQGFILELNKEVAANTMHEALKAVIRRHGMLRARFEKKRSESWTQNIYAYDDSSFSYVVHNVASRAEVFSLAQQSQNQIDIINGPVFAVHLFNLECGQQLISFSAHHLVVDLVSWRIIWQDIEDYVRDGGLHDRNATSFQEWCGFQADAAQTLRPHIVLPLHIPNPDLSFWGLPPQQNTRNTSTSYIVELDAASTKLLLHGSNAGLRSEPIDIILGTYAYSFLQTFEERIGNSGVIFIERHGREVPDNVSADIAGTIGWFTTVYPVSMQITGNTSLTDAMSLAKDARRSVPGKGQPYFASRYYSEECREAFNSHDDIELLLNFGGTYQQLERTDGLFKLPKSVHDGNTLRVVSDEAKRMALIEANSTVQDGKLITTFTFNRNMRHIQRLKQWVESFNPLLSAAVQTLAKAEPM</sequence>
<dbReference type="EMBL" id="JANAKD010000035">
    <property type="protein sequence ID" value="KAJ3498765.1"/>
    <property type="molecule type" value="Genomic_DNA"/>
</dbReference>
<accession>A0ACC1R797</accession>
<evidence type="ECO:0000313" key="2">
    <source>
        <dbReference type="Proteomes" id="UP001148737"/>
    </source>
</evidence>
<keyword evidence="2" id="KW-1185">Reference proteome</keyword>
<dbReference type="Proteomes" id="UP001148737">
    <property type="component" value="Unassembled WGS sequence"/>
</dbReference>
<reference evidence="1" key="1">
    <citation type="submission" date="2022-07" db="EMBL/GenBank/DDBJ databases">
        <title>Genome Sequence of Lecanicillium saksenae.</title>
        <authorList>
            <person name="Buettner E."/>
        </authorList>
    </citation>
    <scope>NUCLEOTIDE SEQUENCE</scope>
    <source>
        <strain evidence="1">VT-O1</strain>
    </source>
</reference>
<evidence type="ECO:0000313" key="1">
    <source>
        <dbReference type="EMBL" id="KAJ3498765.1"/>
    </source>
</evidence>
<gene>
    <name evidence="1" type="ORF">NLG97_g867</name>
</gene>
<proteinExistence type="predicted"/>